<evidence type="ECO:0000313" key="6">
    <source>
        <dbReference type="Proteomes" id="UP000193380"/>
    </source>
</evidence>
<evidence type="ECO:0000256" key="3">
    <source>
        <dbReference type="ARBA" id="ARBA00022989"/>
    </source>
</evidence>
<dbReference type="EMBL" id="FR904422">
    <property type="protein sequence ID" value="CDQ62931.1"/>
    <property type="molecule type" value="Genomic_DNA"/>
</dbReference>
<sequence length="209" mass="23177">MLTPPVDDSNILLHLLNYSTFCLCLVSKIPSIVLVARAKSSKGFSLKGLLLELTGYVVFVTYQIHHAAPSSTFLEYPILIAQDTVLLLLILYYNGKAKHSLIYIALFVGGWKLVTLQDWIIDLAMSLCTLISASSKFASAQCLYQSKDSSGVSALAWSISCYTCLARMFTTIMTTADIQVLTRFAVLSSLNGFVLAMIFHYRRDVKKVE</sequence>
<evidence type="ECO:0000256" key="2">
    <source>
        <dbReference type="ARBA" id="ARBA00022692"/>
    </source>
</evidence>
<dbReference type="GO" id="GO:0016020">
    <property type="term" value="C:membrane"/>
    <property type="evidence" value="ECO:0007669"/>
    <property type="project" value="UniProtKB-SubCell"/>
</dbReference>
<gene>
    <name evidence="5" type="ORF">GSONMT00068090001</name>
</gene>
<dbReference type="AlphaFoldDB" id="A0A060W7D7"/>
<evidence type="ECO:0000256" key="1">
    <source>
        <dbReference type="ARBA" id="ARBA00004141"/>
    </source>
</evidence>
<proteinExistence type="predicted"/>
<dbReference type="Gene3D" id="1.20.1280.290">
    <property type="match status" value="1"/>
</dbReference>
<keyword evidence="2" id="KW-0812">Transmembrane</keyword>
<comment type="subcellular location">
    <subcellularLocation>
        <location evidence="1">Membrane</location>
        <topology evidence="1">Multi-pass membrane protein</topology>
    </subcellularLocation>
</comment>
<dbReference type="PaxDb" id="8022-A0A060W7D7"/>
<dbReference type="InterPro" id="IPR006603">
    <property type="entry name" value="PQ-loop_rpt"/>
</dbReference>
<keyword evidence="3" id="KW-1133">Transmembrane helix</keyword>
<dbReference type="PANTHER" id="PTHR12226:SF3">
    <property type="entry name" value="SOLUTE CARRIER FAMILY 66 MEMBER 3"/>
    <property type="match status" value="1"/>
</dbReference>
<evidence type="ECO:0008006" key="7">
    <source>
        <dbReference type="Google" id="ProtNLM"/>
    </source>
</evidence>
<accession>A0A060W7D7</accession>
<dbReference type="PANTHER" id="PTHR12226">
    <property type="entry name" value="MANNOSE-P-DOLICHOL UTILIZATION DEFECT 1 LEC35 -RELATED"/>
    <property type="match status" value="1"/>
</dbReference>
<protein>
    <recommendedName>
        <fullName evidence="7">Solute carrier family 66 member 3</fullName>
    </recommendedName>
</protein>
<dbReference type="Pfam" id="PF04193">
    <property type="entry name" value="PQ-loop"/>
    <property type="match status" value="1"/>
</dbReference>
<reference evidence="5" key="2">
    <citation type="submission" date="2014-03" db="EMBL/GenBank/DDBJ databases">
        <authorList>
            <person name="Genoscope - CEA"/>
        </authorList>
    </citation>
    <scope>NUCLEOTIDE SEQUENCE</scope>
</reference>
<dbReference type="Proteomes" id="UP000193380">
    <property type="component" value="Unassembled WGS sequence"/>
</dbReference>
<dbReference type="InterPro" id="IPR016817">
    <property type="entry name" value="MannP-dilichol_defect-1"/>
</dbReference>
<evidence type="ECO:0000256" key="4">
    <source>
        <dbReference type="ARBA" id="ARBA00023136"/>
    </source>
</evidence>
<reference evidence="5" key="1">
    <citation type="journal article" date="2014" name="Nat. Commun.">
        <title>The rainbow trout genome provides novel insights into evolution after whole-genome duplication in vertebrates.</title>
        <authorList>
            <person name="Berthelot C."/>
            <person name="Brunet F."/>
            <person name="Chalopin D."/>
            <person name="Juanchich A."/>
            <person name="Bernard M."/>
            <person name="Noel B."/>
            <person name="Bento P."/>
            <person name="Da Silva C."/>
            <person name="Labadie K."/>
            <person name="Alberti A."/>
            <person name="Aury J.M."/>
            <person name="Louis A."/>
            <person name="Dehais P."/>
            <person name="Bardou P."/>
            <person name="Montfort J."/>
            <person name="Klopp C."/>
            <person name="Cabau C."/>
            <person name="Gaspin C."/>
            <person name="Thorgaard G.H."/>
            <person name="Boussaha M."/>
            <person name="Quillet E."/>
            <person name="Guyomard R."/>
            <person name="Galiana D."/>
            <person name="Bobe J."/>
            <person name="Volff J.N."/>
            <person name="Genet C."/>
            <person name="Wincker P."/>
            <person name="Jaillon O."/>
            <person name="Roest Crollius H."/>
            <person name="Guiguen Y."/>
        </authorList>
    </citation>
    <scope>NUCLEOTIDE SEQUENCE [LARGE SCALE GENOMIC DNA]</scope>
</reference>
<evidence type="ECO:0000313" key="5">
    <source>
        <dbReference type="EMBL" id="CDQ62931.1"/>
    </source>
</evidence>
<dbReference type="STRING" id="8022.A0A060W7D7"/>
<name>A0A060W7D7_ONCMY</name>
<keyword evidence="4" id="KW-0472">Membrane</keyword>
<organism evidence="5 6">
    <name type="scientific">Oncorhynchus mykiss</name>
    <name type="common">Rainbow trout</name>
    <name type="synonym">Salmo gairdneri</name>
    <dbReference type="NCBI Taxonomy" id="8022"/>
    <lineage>
        <taxon>Eukaryota</taxon>
        <taxon>Metazoa</taxon>
        <taxon>Chordata</taxon>
        <taxon>Craniata</taxon>
        <taxon>Vertebrata</taxon>
        <taxon>Euteleostomi</taxon>
        <taxon>Actinopterygii</taxon>
        <taxon>Neopterygii</taxon>
        <taxon>Teleostei</taxon>
        <taxon>Protacanthopterygii</taxon>
        <taxon>Salmoniformes</taxon>
        <taxon>Salmonidae</taxon>
        <taxon>Salmoninae</taxon>
        <taxon>Oncorhynchus</taxon>
    </lineage>
</organism>